<evidence type="ECO:0000256" key="1">
    <source>
        <dbReference type="SAM" id="MobiDB-lite"/>
    </source>
</evidence>
<keyword evidence="2" id="KW-0812">Transmembrane</keyword>
<evidence type="ECO:0000313" key="3">
    <source>
        <dbReference type="EMBL" id="PVD38914.1"/>
    </source>
</evidence>
<dbReference type="EMBL" id="PZQS01000001">
    <property type="protein sequence ID" value="PVD38914.1"/>
    <property type="molecule type" value="Genomic_DNA"/>
</dbReference>
<sequence length="200" mass="22530">MSKATRRQNQPSRDSVAKIITIIRYVGDIHTCDGLKVNTNLTLYVQDVPASNALPMATLANSTVAAPGPPDHAPWLWIPYVLIALVFIVFLGANFWCYHKKHRERYLRKREETRVKEGLLERRRITALVRSHFQAHFLSISTDLSHPPTPTRRSEETMGSEQKIAKPASSTEPEPPVLDQWAGQNGLCRTLSMCGIKTES</sequence>
<dbReference type="Proteomes" id="UP000245119">
    <property type="component" value="Linkage Group LG1"/>
</dbReference>
<keyword evidence="4" id="KW-1185">Reference proteome</keyword>
<gene>
    <name evidence="3" type="ORF">C0Q70_01539</name>
</gene>
<keyword evidence="2" id="KW-0472">Membrane</keyword>
<dbReference type="AlphaFoldDB" id="A0A2T7PZR4"/>
<feature type="region of interest" description="Disordered" evidence="1">
    <location>
        <begin position="141"/>
        <end position="179"/>
    </location>
</feature>
<comment type="caution">
    <text evidence="3">The sequence shown here is derived from an EMBL/GenBank/DDBJ whole genome shotgun (WGS) entry which is preliminary data.</text>
</comment>
<accession>A0A2T7PZR4</accession>
<evidence type="ECO:0000256" key="2">
    <source>
        <dbReference type="SAM" id="Phobius"/>
    </source>
</evidence>
<protein>
    <submittedName>
        <fullName evidence="3">Uncharacterized protein</fullName>
    </submittedName>
</protein>
<feature type="transmembrane region" description="Helical" evidence="2">
    <location>
        <begin position="77"/>
        <end position="98"/>
    </location>
</feature>
<reference evidence="3 4" key="1">
    <citation type="submission" date="2018-04" db="EMBL/GenBank/DDBJ databases">
        <title>The genome of golden apple snail Pomacea canaliculata provides insight into stress tolerance and invasive adaptation.</title>
        <authorList>
            <person name="Liu C."/>
            <person name="Liu B."/>
            <person name="Ren Y."/>
            <person name="Zhang Y."/>
            <person name="Wang H."/>
            <person name="Li S."/>
            <person name="Jiang F."/>
            <person name="Yin L."/>
            <person name="Zhang G."/>
            <person name="Qian W."/>
            <person name="Fan W."/>
        </authorList>
    </citation>
    <scope>NUCLEOTIDE SEQUENCE [LARGE SCALE GENOMIC DNA]</scope>
    <source>
        <strain evidence="3">SZHN2017</strain>
        <tissue evidence="3">Muscle</tissue>
    </source>
</reference>
<dbReference type="OrthoDB" id="6157338at2759"/>
<organism evidence="3 4">
    <name type="scientific">Pomacea canaliculata</name>
    <name type="common">Golden apple snail</name>
    <dbReference type="NCBI Taxonomy" id="400727"/>
    <lineage>
        <taxon>Eukaryota</taxon>
        <taxon>Metazoa</taxon>
        <taxon>Spiralia</taxon>
        <taxon>Lophotrochozoa</taxon>
        <taxon>Mollusca</taxon>
        <taxon>Gastropoda</taxon>
        <taxon>Caenogastropoda</taxon>
        <taxon>Architaenioglossa</taxon>
        <taxon>Ampullarioidea</taxon>
        <taxon>Ampullariidae</taxon>
        <taxon>Pomacea</taxon>
    </lineage>
</organism>
<proteinExistence type="predicted"/>
<name>A0A2T7PZR4_POMCA</name>
<evidence type="ECO:0000313" key="4">
    <source>
        <dbReference type="Proteomes" id="UP000245119"/>
    </source>
</evidence>
<keyword evidence="2" id="KW-1133">Transmembrane helix</keyword>